<evidence type="ECO:0000313" key="10">
    <source>
        <dbReference type="Proteomes" id="UP001063166"/>
    </source>
</evidence>
<dbReference type="GO" id="GO:0032541">
    <property type="term" value="C:cortical endoplasmic reticulum"/>
    <property type="evidence" value="ECO:0007669"/>
    <property type="project" value="TreeGrafter"/>
</dbReference>
<name>A0A9P3PV95_LYOSH</name>
<feature type="region of interest" description="Disordered" evidence="7">
    <location>
        <begin position="376"/>
        <end position="480"/>
    </location>
</feature>
<sequence length="1031" mass="112709">MAPNFLTKLVTRATSPTHTRDRSDRSFESPRSSTSKPRSRVPSSAVPPVAAIPTRRSPSPSPSPDPPPEPPKLETNPRIPTFVTTNADGDEESGHDSDSTFPTVTVVPPSPSVGNRDLSSSNSEASLAGSVKRRSHHPTSDNNNASVIDNSTSRPRTTSHSSTKISDHALEDELSTPTTPRPRTPSKTAAKPEPQTKSRSRPVTPVSSPEPHHESPMSSKNLQPSHEIRKQGSNRSLNRPPPVDIQHARAATTPAPSQDSPEEEIQTPVYTTKTPIVESPKAMRMPDYPVPSQTHSLPPPQTSPSASSTQLTSPTRDADAISVVSANGTSKEKKRPWRRPTASRKPTGLASAIAASSLAIANHSLTAAQQAQLSAVANAQQMPSPNSKPRKMSGSGSPPYISPNASTSSRHIKHKSAEMSPPSSKASAHSPRRTRGGSISVHSDNNSEYYGDDRPEYYSGLEEGSSDEEGTSSEDDLMDLDLGEDDIPVTGFAVASNKRNADFHELFPNVPEGDYLIDDYGCALQREILIQGRLYISENHICFHANIFGWITDLSIPINEIIHLEKKMTAFVIPNAIQLTTRQAKYTFASFLSRDTTYDVIYNIWKLERPDDASISSGRGSYDNPGVDQVINGAAAGGGGAVARSLPMRKATTCTCGKEGKHLAETALDTVLPGTPDRIHNLIFASGFIKDFMAVNQKLQDIQISDWIPTAPGSKLLARNMSYIKPLNGSLGPKQTKCEIRDETLYSDPDDHITTLTTTRTPEVPSGGVFSVKTRTCIMWASAVSTRIIVTTEVEWTGRSFIKGIIERSAIDGQKVYHADLEKAMRAYIKEHQSEFTPEGVDPAALNQAVTREVEPAPAVVEKPPELSDAEERKKREHERNRRGLQWAWDTFEGAYQVARRSTNGALELVKDAWEQSTSTAILYFVIVILVFSNLWTLMRAGSREETALRKAVKKEEERDRWVQGVVTALRDELGSKASQVPQAVPTGMSAPVANWRDEVAQLMETLDQVEDRLRTLRRGLESVEELDAMD</sequence>
<evidence type="ECO:0000259" key="8">
    <source>
        <dbReference type="PROSITE" id="PS51778"/>
    </source>
</evidence>
<organism evidence="9 10">
    <name type="scientific">Lyophyllum shimeji</name>
    <name type="common">Hon-shimeji</name>
    <name type="synonym">Tricholoma shimeji</name>
    <dbReference type="NCBI Taxonomy" id="47721"/>
    <lineage>
        <taxon>Eukaryota</taxon>
        <taxon>Fungi</taxon>
        <taxon>Dikarya</taxon>
        <taxon>Basidiomycota</taxon>
        <taxon>Agaricomycotina</taxon>
        <taxon>Agaricomycetes</taxon>
        <taxon>Agaricomycetidae</taxon>
        <taxon>Agaricales</taxon>
        <taxon>Tricholomatineae</taxon>
        <taxon>Lyophyllaceae</taxon>
        <taxon>Lyophyllum</taxon>
    </lineage>
</organism>
<evidence type="ECO:0000256" key="7">
    <source>
        <dbReference type="SAM" id="MobiDB-lite"/>
    </source>
</evidence>
<evidence type="ECO:0000256" key="3">
    <source>
        <dbReference type="ARBA" id="ARBA00022692"/>
    </source>
</evidence>
<dbReference type="InterPro" id="IPR031968">
    <property type="entry name" value="VASt"/>
</dbReference>
<accession>A0A9P3PV95</accession>
<dbReference type="GO" id="GO:0032934">
    <property type="term" value="F:sterol binding"/>
    <property type="evidence" value="ECO:0007669"/>
    <property type="project" value="TreeGrafter"/>
</dbReference>
<dbReference type="GO" id="GO:0140268">
    <property type="term" value="C:endoplasmic reticulum-plasma membrane contact site"/>
    <property type="evidence" value="ECO:0007669"/>
    <property type="project" value="TreeGrafter"/>
</dbReference>
<comment type="similarity">
    <text evidence="2">Belongs to the YSP2 family.</text>
</comment>
<dbReference type="PANTHER" id="PTHR23319">
    <property type="entry name" value="GRAM DOMAIN CONTAINING 1B, ISOFORM E"/>
    <property type="match status" value="1"/>
</dbReference>
<proteinExistence type="inferred from homology"/>
<feature type="compositionally biased region" description="Pro residues" evidence="7">
    <location>
        <begin position="59"/>
        <end position="70"/>
    </location>
</feature>
<dbReference type="GO" id="GO:0120015">
    <property type="term" value="F:sterol transfer activity"/>
    <property type="evidence" value="ECO:0007669"/>
    <property type="project" value="TreeGrafter"/>
</dbReference>
<dbReference type="InterPro" id="IPR011993">
    <property type="entry name" value="PH-like_dom_sf"/>
</dbReference>
<reference evidence="9" key="1">
    <citation type="submission" date="2022-07" db="EMBL/GenBank/DDBJ databases">
        <title>The genome of Lyophyllum shimeji provides insight into the initial evolution of ectomycorrhizal fungal genome.</title>
        <authorList>
            <person name="Kobayashi Y."/>
            <person name="Shibata T."/>
            <person name="Hirakawa H."/>
            <person name="Shigenobu S."/>
            <person name="Nishiyama T."/>
            <person name="Yamada A."/>
            <person name="Hasebe M."/>
            <person name="Kawaguchi M."/>
        </authorList>
    </citation>
    <scope>NUCLEOTIDE SEQUENCE</scope>
    <source>
        <strain evidence="9">AT787</strain>
    </source>
</reference>
<dbReference type="OrthoDB" id="2162691at2759"/>
<feature type="compositionally biased region" description="Low complexity" evidence="7">
    <location>
        <begin position="151"/>
        <end position="163"/>
    </location>
</feature>
<dbReference type="CDD" id="cd13220">
    <property type="entry name" value="PH-GRAM_GRAMDC"/>
    <property type="match status" value="1"/>
</dbReference>
<feature type="compositionally biased region" description="Low complexity" evidence="7">
    <location>
        <begin position="303"/>
        <end position="315"/>
    </location>
</feature>
<dbReference type="Pfam" id="PF02893">
    <property type="entry name" value="GRAM"/>
    <property type="match status" value="1"/>
</dbReference>
<feature type="compositionally biased region" description="Polar residues" evidence="7">
    <location>
        <begin position="140"/>
        <end position="150"/>
    </location>
</feature>
<dbReference type="GO" id="GO:0005789">
    <property type="term" value="C:endoplasmic reticulum membrane"/>
    <property type="evidence" value="ECO:0007669"/>
    <property type="project" value="TreeGrafter"/>
</dbReference>
<keyword evidence="5" id="KW-0472">Membrane</keyword>
<dbReference type="AlphaFoldDB" id="A0A9P3PV95"/>
<dbReference type="GO" id="GO:0005886">
    <property type="term" value="C:plasma membrane"/>
    <property type="evidence" value="ECO:0007669"/>
    <property type="project" value="TreeGrafter"/>
</dbReference>
<feature type="domain" description="VASt" evidence="8">
    <location>
        <begin position="659"/>
        <end position="833"/>
    </location>
</feature>
<evidence type="ECO:0000313" key="9">
    <source>
        <dbReference type="EMBL" id="GLB43560.1"/>
    </source>
</evidence>
<gene>
    <name evidence="9" type="ORF">LshimejAT787_1400720</name>
</gene>
<dbReference type="PROSITE" id="PS51778">
    <property type="entry name" value="VAST"/>
    <property type="match status" value="1"/>
</dbReference>
<evidence type="ECO:0000256" key="4">
    <source>
        <dbReference type="ARBA" id="ARBA00022989"/>
    </source>
</evidence>
<feature type="compositionally biased region" description="Low complexity" evidence="7">
    <location>
        <begin position="420"/>
        <end position="429"/>
    </location>
</feature>
<feature type="region of interest" description="Disordered" evidence="7">
    <location>
        <begin position="855"/>
        <end position="880"/>
    </location>
</feature>
<dbReference type="Proteomes" id="UP001063166">
    <property type="component" value="Unassembled WGS sequence"/>
</dbReference>
<evidence type="ECO:0000256" key="2">
    <source>
        <dbReference type="ARBA" id="ARBA00006582"/>
    </source>
</evidence>
<dbReference type="InterPro" id="IPR004182">
    <property type="entry name" value="GRAM"/>
</dbReference>
<feature type="coiled-coil region" evidence="6">
    <location>
        <begin position="993"/>
        <end position="1027"/>
    </location>
</feature>
<protein>
    <recommendedName>
        <fullName evidence="8">VASt domain-containing protein</fullName>
    </recommendedName>
</protein>
<dbReference type="SMART" id="SM00568">
    <property type="entry name" value="GRAM"/>
    <property type="match status" value="1"/>
</dbReference>
<feature type="region of interest" description="Disordered" evidence="7">
    <location>
        <begin position="1"/>
        <end position="349"/>
    </location>
</feature>
<keyword evidence="6" id="KW-0175">Coiled coil</keyword>
<dbReference type="EMBL" id="BRPK01000014">
    <property type="protein sequence ID" value="GLB43560.1"/>
    <property type="molecule type" value="Genomic_DNA"/>
</dbReference>
<comment type="subcellular location">
    <subcellularLocation>
        <location evidence="1">Membrane</location>
        <topology evidence="1">Single-pass membrane protein</topology>
    </subcellularLocation>
</comment>
<feature type="compositionally biased region" description="Basic and acidic residues" evidence="7">
    <location>
        <begin position="18"/>
        <end position="28"/>
    </location>
</feature>
<keyword evidence="4" id="KW-1133">Transmembrane helix</keyword>
<comment type="caution">
    <text evidence="9">The sequence shown here is derived from an EMBL/GenBank/DDBJ whole genome shotgun (WGS) entry which is preliminary data.</text>
</comment>
<dbReference type="Pfam" id="PF16016">
    <property type="entry name" value="VASt"/>
    <property type="match status" value="1"/>
</dbReference>
<feature type="compositionally biased region" description="Basic and acidic residues" evidence="7">
    <location>
        <begin position="863"/>
        <end position="880"/>
    </location>
</feature>
<feature type="compositionally biased region" description="Basic residues" evidence="7">
    <location>
        <begin position="332"/>
        <end position="342"/>
    </location>
</feature>
<keyword evidence="3" id="KW-0812">Transmembrane</keyword>
<dbReference type="GO" id="GO:0032366">
    <property type="term" value="P:intracellular sterol transport"/>
    <property type="evidence" value="ECO:0007669"/>
    <property type="project" value="TreeGrafter"/>
</dbReference>
<dbReference type="PANTHER" id="PTHR23319:SF4">
    <property type="entry name" value="GRAM DOMAIN CONTAINING 1B, ISOFORM E"/>
    <property type="match status" value="1"/>
</dbReference>
<evidence type="ECO:0000256" key="6">
    <source>
        <dbReference type="SAM" id="Coils"/>
    </source>
</evidence>
<evidence type="ECO:0000256" key="5">
    <source>
        <dbReference type="ARBA" id="ARBA00023136"/>
    </source>
</evidence>
<keyword evidence="10" id="KW-1185">Reference proteome</keyword>
<dbReference type="InterPro" id="IPR051482">
    <property type="entry name" value="Cholesterol_transport"/>
</dbReference>
<dbReference type="GO" id="GO:0005739">
    <property type="term" value="C:mitochondrion"/>
    <property type="evidence" value="ECO:0007669"/>
    <property type="project" value="TreeGrafter"/>
</dbReference>
<feature type="compositionally biased region" description="Low complexity" evidence="7">
    <location>
        <begin position="29"/>
        <end position="51"/>
    </location>
</feature>
<feature type="compositionally biased region" description="Acidic residues" evidence="7">
    <location>
        <begin position="464"/>
        <end position="480"/>
    </location>
</feature>
<evidence type="ECO:0000256" key="1">
    <source>
        <dbReference type="ARBA" id="ARBA00004167"/>
    </source>
</evidence>
<dbReference type="Gene3D" id="2.30.29.30">
    <property type="entry name" value="Pleckstrin-homology domain (PH domain)/Phosphotyrosine-binding domain (PTB)"/>
    <property type="match status" value="1"/>
</dbReference>
<feature type="compositionally biased region" description="Low complexity" evidence="7">
    <location>
        <begin position="118"/>
        <end position="130"/>
    </location>
</feature>